<reference evidence="23" key="2">
    <citation type="journal article" date="2022" name="Hortic Res">
        <title>The genome of Dioscorea zingiberensis sheds light on the biosynthesis, origin and evolution of the medicinally important diosgenin saponins.</title>
        <authorList>
            <person name="Li Y."/>
            <person name="Tan C."/>
            <person name="Li Z."/>
            <person name="Guo J."/>
            <person name="Li S."/>
            <person name="Chen X."/>
            <person name="Wang C."/>
            <person name="Dai X."/>
            <person name="Yang H."/>
            <person name="Song W."/>
            <person name="Hou L."/>
            <person name="Xu J."/>
            <person name="Tong Z."/>
            <person name="Xu A."/>
            <person name="Yuan X."/>
            <person name="Wang W."/>
            <person name="Yang Q."/>
            <person name="Chen L."/>
            <person name="Sun Z."/>
            <person name="Wang K."/>
            <person name="Pan B."/>
            <person name="Chen J."/>
            <person name="Bao Y."/>
            <person name="Liu F."/>
            <person name="Qi X."/>
            <person name="Gang D.R."/>
            <person name="Wen J."/>
            <person name="Li J."/>
        </authorList>
    </citation>
    <scope>NUCLEOTIDE SEQUENCE</scope>
    <source>
        <strain evidence="23">Dzin_1.0</strain>
    </source>
</reference>
<comment type="caution">
    <text evidence="23">The sequence shown here is derived from an EMBL/GenBank/DDBJ whole genome shotgun (WGS) entry which is preliminary data.</text>
</comment>
<organism evidence="23 24">
    <name type="scientific">Dioscorea zingiberensis</name>
    <dbReference type="NCBI Taxonomy" id="325984"/>
    <lineage>
        <taxon>Eukaryota</taxon>
        <taxon>Viridiplantae</taxon>
        <taxon>Streptophyta</taxon>
        <taxon>Embryophyta</taxon>
        <taxon>Tracheophyta</taxon>
        <taxon>Spermatophyta</taxon>
        <taxon>Magnoliopsida</taxon>
        <taxon>Liliopsida</taxon>
        <taxon>Dioscoreales</taxon>
        <taxon>Dioscoreaceae</taxon>
        <taxon>Dioscorea</taxon>
    </lineage>
</organism>
<keyword evidence="10 21" id="KW-1133">Transmembrane helix</keyword>
<dbReference type="InterPro" id="IPR002659">
    <property type="entry name" value="Glyco_trans_31"/>
</dbReference>
<evidence type="ECO:0000256" key="7">
    <source>
        <dbReference type="ARBA" id="ARBA00022679"/>
    </source>
</evidence>
<keyword evidence="18" id="KW-0539">Nucleus</keyword>
<evidence type="ECO:0000256" key="10">
    <source>
        <dbReference type="ARBA" id="ARBA00022989"/>
    </source>
</evidence>
<sequence length="562" mass="62570">MPPLSKRTTIESASDPSESPPSHPPYRGVRRRAWGRYVSEIRLPRKNTRVWLGSFSSAESAARAHDTASFFLHGDQATLNFPELAGFLPRPQSSSPTAIRAAAVEAASSATQGRVSLSQDESAQFLESQFPSNSHQSFSSLFIVSTSLESQSQDDGMLYKFLHILLFSIVYMNSSAFLMTMFTRSLMKAISERPPQLEKKLRGRTLPTKAILVLCMLSFFFGLLFSGNMWVTPLQKRESNGLITSSINDPKLSLITHRFGEGEQRDIIGEVSKTHQAIQSLDKSISALEMELAVARTSQSASSTEGLMSTNKGLKKAFVVIGINTAFSSKKRRESVRETWMPRGSKLKRLEKEKGIVLRFVIGHSATPGGVLDRAIDAEDAETKDFLRLDHVEGYHELSMKTKIYFSTAVAIWDADFYVKVDDDVHVNLGMLITTLARYRTKPRVYIGCMKSGPVLSQKGVRYHEPEFWKFGEEGNKPILHRFANEDVSLGSWLIGLEVEHVDDKTMCCGTPPDCEWKTQAGNVCIASFDWTCSGICKSVERMKDVHNNCGEGDGAVWNVVL</sequence>
<dbReference type="GO" id="GO:0003700">
    <property type="term" value="F:DNA-binding transcription factor activity"/>
    <property type="evidence" value="ECO:0007669"/>
    <property type="project" value="InterPro"/>
</dbReference>
<dbReference type="Pfam" id="PF01762">
    <property type="entry name" value="Galactosyl_T"/>
    <property type="match status" value="1"/>
</dbReference>
<dbReference type="PANTHER" id="PTHR31985:SF233">
    <property type="entry name" value="ETHYLENE-RESPONSIVE TRANSCRIPTION FACTOR ERF039"/>
    <property type="match status" value="1"/>
</dbReference>
<dbReference type="InterPro" id="IPR051032">
    <property type="entry name" value="AP2/ERF_TF_ERF_subfamily"/>
</dbReference>
<evidence type="ECO:0000256" key="21">
    <source>
        <dbReference type="SAM" id="Phobius"/>
    </source>
</evidence>
<dbReference type="Proteomes" id="UP001085076">
    <property type="component" value="Miscellaneous, Linkage group lg05"/>
</dbReference>
<comment type="pathway">
    <text evidence="4">Protein modification; protein glycosylation.</text>
</comment>
<feature type="transmembrane region" description="Helical" evidence="21">
    <location>
        <begin position="161"/>
        <end position="183"/>
    </location>
</feature>
<dbReference type="PROSITE" id="PS51032">
    <property type="entry name" value="AP2_ERF"/>
    <property type="match status" value="1"/>
</dbReference>
<dbReference type="PANTHER" id="PTHR31985">
    <property type="entry name" value="ETHYLENE-RESPONSIVE TRANSCRIPTION FACTOR ERF042-RELATED"/>
    <property type="match status" value="1"/>
</dbReference>
<dbReference type="SMART" id="SM00380">
    <property type="entry name" value="AP2"/>
    <property type="match status" value="1"/>
</dbReference>
<evidence type="ECO:0000256" key="13">
    <source>
        <dbReference type="ARBA" id="ARBA00023125"/>
    </source>
</evidence>
<comment type="subcellular location">
    <subcellularLocation>
        <location evidence="3">Golgi apparatus membrane</location>
        <topology evidence="3">Single-pass type II membrane protein</topology>
    </subcellularLocation>
    <subcellularLocation>
        <location evidence="2">Nucleus</location>
    </subcellularLocation>
</comment>
<dbReference type="PRINTS" id="PR00367">
    <property type="entry name" value="ETHRSPELEMNT"/>
</dbReference>
<dbReference type="Pfam" id="PF13334">
    <property type="entry name" value="DUF4094"/>
    <property type="match status" value="1"/>
</dbReference>
<dbReference type="CDD" id="cd00018">
    <property type="entry name" value="AP2"/>
    <property type="match status" value="1"/>
</dbReference>
<dbReference type="Gene3D" id="3.90.550.50">
    <property type="match status" value="1"/>
</dbReference>
<evidence type="ECO:0000256" key="17">
    <source>
        <dbReference type="ARBA" id="ARBA00023211"/>
    </source>
</evidence>
<evidence type="ECO:0000256" key="4">
    <source>
        <dbReference type="ARBA" id="ARBA00004922"/>
    </source>
</evidence>
<keyword evidence="6" id="KW-0328">Glycosyltransferase</keyword>
<dbReference type="EMBL" id="JAGGNH010000005">
    <property type="protein sequence ID" value="KAJ0972149.1"/>
    <property type="molecule type" value="Genomic_DNA"/>
</dbReference>
<comment type="cofactor">
    <cofactor evidence="1">
        <name>Mn(2+)</name>
        <dbReference type="ChEBI" id="CHEBI:29035"/>
    </cofactor>
</comment>
<evidence type="ECO:0000256" key="19">
    <source>
        <dbReference type="ARBA" id="ARBA00024343"/>
    </source>
</evidence>
<evidence type="ECO:0000256" key="6">
    <source>
        <dbReference type="ARBA" id="ARBA00022676"/>
    </source>
</evidence>
<evidence type="ECO:0000256" key="3">
    <source>
        <dbReference type="ARBA" id="ARBA00004323"/>
    </source>
</evidence>
<dbReference type="GO" id="GO:0016758">
    <property type="term" value="F:hexosyltransferase activity"/>
    <property type="evidence" value="ECO:0007669"/>
    <property type="project" value="InterPro"/>
</dbReference>
<dbReference type="InterPro" id="IPR001471">
    <property type="entry name" value="AP2/ERF_dom"/>
</dbReference>
<evidence type="ECO:0000256" key="5">
    <source>
        <dbReference type="ARBA" id="ARBA00008661"/>
    </source>
</evidence>
<dbReference type="GO" id="GO:0000139">
    <property type="term" value="C:Golgi membrane"/>
    <property type="evidence" value="ECO:0007669"/>
    <property type="project" value="UniProtKB-SubCell"/>
</dbReference>
<evidence type="ECO:0000256" key="20">
    <source>
        <dbReference type="SAM" id="MobiDB-lite"/>
    </source>
</evidence>
<evidence type="ECO:0000256" key="18">
    <source>
        <dbReference type="ARBA" id="ARBA00023242"/>
    </source>
</evidence>
<dbReference type="OrthoDB" id="1158011at2759"/>
<evidence type="ECO:0000259" key="22">
    <source>
        <dbReference type="PROSITE" id="PS51032"/>
    </source>
</evidence>
<keyword evidence="11" id="KW-0805">Transcription regulation</keyword>
<dbReference type="SUPFAM" id="SSF54171">
    <property type="entry name" value="DNA-binding domain"/>
    <property type="match status" value="1"/>
</dbReference>
<feature type="compositionally biased region" description="Polar residues" evidence="20">
    <location>
        <begin position="1"/>
        <end position="11"/>
    </location>
</feature>
<dbReference type="InterPro" id="IPR016177">
    <property type="entry name" value="DNA-bd_dom_sf"/>
</dbReference>
<evidence type="ECO:0000256" key="12">
    <source>
        <dbReference type="ARBA" id="ARBA00023034"/>
    </source>
</evidence>
<keyword evidence="15" id="KW-0010">Activator</keyword>
<dbReference type="Gene3D" id="3.30.730.10">
    <property type="entry name" value="AP2/ERF domain"/>
    <property type="match status" value="1"/>
</dbReference>
<dbReference type="InterPro" id="IPR025298">
    <property type="entry name" value="DUF4094"/>
</dbReference>
<evidence type="ECO:0000313" key="24">
    <source>
        <dbReference type="Proteomes" id="UP001085076"/>
    </source>
</evidence>
<dbReference type="FunFam" id="3.30.730.10:FF:000001">
    <property type="entry name" value="Ethylene-responsive transcription factor 2"/>
    <property type="match status" value="1"/>
</dbReference>
<keyword evidence="24" id="KW-1185">Reference proteome</keyword>
<name>A0A9D5CG03_9LILI</name>
<dbReference type="Pfam" id="PF00847">
    <property type="entry name" value="AP2"/>
    <property type="match status" value="1"/>
</dbReference>
<comment type="similarity">
    <text evidence="5">Belongs to the glycosyltransferase 31 family.</text>
</comment>
<feature type="region of interest" description="Disordered" evidence="20">
    <location>
        <begin position="1"/>
        <end position="28"/>
    </location>
</feature>
<evidence type="ECO:0000256" key="14">
    <source>
        <dbReference type="ARBA" id="ARBA00023136"/>
    </source>
</evidence>
<feature type="transmembrane region" description="Helical" evidence="21">
    <location>
        <begin position="210"/>
        <end position="231"/>
    </location>
</feature>
<evidence type="ECO:0000256" key="16">
    <source>
        <dbReference type="ARBA" id="ARBA00023163"/>
    </source>
</evidence>
<keyword evidence="13" id="KW-0238">DNA-binding</keyword>
<reference evidence="23" key="1">
    <citation type="submission" date="2021-03" db="EMBL/GenBank/DDBJ databases">
        <authorList>
            <person name="Li Z."/>
            <person name="Yang C."/>
        </authorList>
    </citation>
    <scope>NUCLEOTIDE SEQUENCE</scope>
    <source>
        <strain evidence="23">Dzin_1.0</strain>
        <tissue evidence="23">Leaf</tissue>
    </source>
</reference>
<keyword evidence="14 21" id="KW-0472">Membrane</keyword>
<evidence type="ECO:0000256" key="11">
    <source>
        <dbReference type="ARBA" id="ARBA00023015"/>
    </source>
</evidence>
<evidence type="ECO:0000256" key="9">
    <source>
        <dbReference type="ARBA" id="ARBA00022968"/>
    </source>
</evidence>
<protein>
    <recommendedName>
        <fullName evidence="22">AP2/ERF domain-containing protein</fullName>
    </recommendedName>
</protein>
<keyword evidence="12" id="KW-0333">Golgi apparatus</keyword>
<dbReference type="InterPro" id="IPR036955">
    <property type="entry name" value="AP2/ERF_dom_sf"/>
</dbReference>
<evidence type="ECO:0000256" key="2">
    <source>
        <dbReference type="ARBA" id="ARBA00004123"/>
    </source>
</evidence>
<accession>A0A9D5CG03</accession>
<evidence type="ECO:0000256" key="15">
    <source>
        <dbReference type="ARBA" id="ARBA00023159"/>
    </source>
</evidence>
<gene>
    <name evidence="23" type="ORF">J5N97_020108</name>
</gene>
<comment type="similarity">
    <text evidence="19">Belongs to the AP2/ERF transcription factor family. ERF subfamily.</text>
</comment>
<feature type="domain" description="AP2/ERF" evidence="22">
    <location>
        <begin position="25"/>
        <end position="82"/>
    </location>
</feature>
<keyword evidence="17" id="KW-0464">Manganese</keyword>
<evidence type="ECO:0000256" key="8">
    <source>
        <dbReference type="ARBA" id="ARBA00022692"/>
    </source>
</evidence>
<keyword evidence="9" id="KW-0735">Signal-anchor</keyword>
<dbReference type="GO" id="GO:0003677">
    <property type="term" value="F:DNA binding"/>
    <property type="evidence" value="ECO:0007669"/>
    <property type="project" value="UniProtKB-KW"/>
</dbReference>
<dbReference type="AlphaFoldDB" id="A0A9D5CG03"/>
<keyword evidence="7" id="KW-0808">Transferase</keyword>
<proteinExistence type="inferred from homology"/>
<evidence type="ECO:0000256" key="1">
    <source>
        <dbReference type="ARBA" id="ARBA00001936"/>
    </source>
</evidence>
<keyword evidence="16" id="KW-0804">Transcription</keyword>
<evidence type="ECO:0000313" key="23">
    <source>
        <dbReference type="EMBL" id="KAJ0972149.1"/>
    </source>
</evidence>
<dbReference type="GO" id="GO:0005634">
    <property type="term" value="C:nucleus"/>
    <property type="evidence" value="ECO:0007669"/>
    <property type="project" value="UniProtKB-SubCell"/>
</dbReference>
<keyword evidence="8 21" id="KW-0812">Transmembrane</keyword>